<evidence type="ECO:0000256" key="3">
    <source>
        <dbReference type="ARBA" id="ARBA00023125"/>
    </source>
</evidence>
<dbReference type="AlphaFoldDB" id="A0A4R2GFI4"/>
<feature type="domain" description="Type I restriction modification DNA specificity" evidence="4">
    <location>
        <begin position="7"/>
        <end position="155"/>
    </location>
</feature>
<accession>A0A4R2GFI4</accession>
<organism evidence="5 6">
    <name type="scientific">Natronoflexus pectinivorans</name>
    <dbReference type="NCBI Taxonomy" id="682526"/>
    <lineage>
        <taxon>Bacteria</taxon>
        <taxon>Pseudomonadati</taxon>
        <taxon>Bacteroidota</taxon>
        <taxon>Bacteroidia</taxon>
        <taxon>Marinilabiliales</taxon>
        <taxon>Marinilabiliaceae</taxon>
        <taxon>Natronoflexus</taxon>
    </lineage>
</organism>
<evidence type="ECO:0000313" key="6">
    <source>
        <dbReference type="Proteomes" id="UP000295221"/>
    </source>
</evidence>
<gene>
    <name evidence="5" type="ORF">EV194_11185</name>
</gene>
<dbReference type="InterPro" id="IPR052021">
    <property type="entry name" value="Type-I_RS_S_subunit"/>
</dbReference>
<dbReference type="CDD" id="cd17288">
    <property type="entry name" value="RMtype1_S_LlaAI06ORF1089P_TRD1-CR1_like"/>
    <property type="match status" value="1"/>
</dbReference>
<protein>
    <submittedName>
        <fullName evidence="5">Type I restriction enzyme S subunit</fullName>
    </submittedName>
</protein>
<dbReference type="GO" id="GO:0009307">
    <property type="term" value="P:DNA restriction-modification system"/>
    <property type="evidence" value="ECO:0007669"/>
    <property type="project" value="UniProtKB-KW"/>
</dbReference>
<feature type="domain" description="Type I restriction modification DNA specificity" evidence="4">
    <location>
        <begin position="195"/>
        <end position="352"/>
    </location>
</feature>
<dbReference type="Gene3D" id="3.90.220.20">
    <property type="entry name" value="DNA methylase specificity domains"/>
    <property type="match status" value="2"/>
</dbReference>
<reference evidence="5 6" key="1">
    <citation type="submission" date="2019-03" db="EMBL/GenBank/DDBJ databases">
        <title>Genomic Encyclopedia of Type Strains, Phase IV (KMG-IV): sequencing the most valuable type-strain genomes for metagenomic binning, comparative biology and taxonomic classification.</title>
        <authorList>
            <person name="Goeker M."/>
        </authorList>
    </citation>
    <scope>NUCLEOTIDE SEQUENCE [LARGE SCALE GENOMIC DNA]</scope>
    <source>
        <strain evidence="5 6">DSM 24179</strain>
    </source>
</reference>
<dbReference type="EMBL" id="SLWK01000011">
    <property type="protein sequence ID" value="TCO06965.1"/>
    <property type="molecule type" value="Genomic_DNA"/>
</dbReference>
<dbReference type="Pfam" id="PF01420">
    <property type="entry name" value="Methylase_S"/>
    <property type="match status" value="2"/>
</dbReference>
<evidence type="ECO:0000313" key="5">
    <source>
        <dbReference type="EMBL" id="TCO06965.1"/>
    </source>
</evidence>
<dbReference type="PANTHER" id="PTHR30408">
    <property type="entry name" value="TYPE-1 RESTRICTION ENZYME ECOKI SPECIFICITY PROTEIN"/>
    <property type="match status" value="1"/>
</dbReference>
<comment type="caution">
    <text evidence="5">The sequence shown here is derived from an EMBL/GenBank/DDBJ whole genome shotgun (WGS) entry which is preliminary data.</text>
</comment>
<name>A0A4R2GFI4_9BACT</name>
<comment type="similarity">
    <text evidence="1">Belongs to the type-I restriction system S methylase family.</text>
</comment>
<dbReference type="InterPro" id="IPR044946">
    <property type="entry name" value="Restrct_endonuc_typeI_TRD_sf"/>
</dbReference>
<keyword evidence="2" id="KW-0680">Restriction system</keyword>
<dbReference type="OrthoDB" id="9816225at2"/>
<keyword evidence="6" id="KW-1185">Reference proteome</keyword>
<evidence type="ECO:0000259" key="4">
    <source>
        <dbReference type="Pfam" id="PF01420"/>
    </source>
</evidence>
<proteinExistence type="inferred from homology"/>
<keyword evidence="3" id="KW-0238">DNA-binding</keyword>
<dbReference type="InterPro" id="IPR000055">
    <property type="entry name" value="Restrct_endonuc_typeI_TRD"/>
</dbReference>
<dbReference type="GO" id="GO:0003677">
    <property type="term" value="F:DNA binding"/>
    <property type="evidence" value="ECO:0007669"/>
    <property type="project" value="UniProtKB-KW"/>
</dbReference>
<evidence type="ECO:0000256" key="2">
    <source>
        <dbReference type="ARBA" id="ARBA00022747"/>
    </source>
</evidence>
<dbReference type="RefSeq" id="WP_132434550.1">
    <property type="nucleotide sequence ID" value="NZ_SLWK01000011.1"/>
</dbReference>
<sequence>MSEIINTTLGEVLEIKYGKDHKKLADGIVPLYGSGGIMRYVEKAIYDKPSIMIPRKGSLNNLFYEDNPFWTVDTLFWTIINEEKVDPKYLFYLLSLHNLSKYDEGSAVPSLTTKALNDVPISFPKSIDTQIEVRTIIENLDQKITLLRQQNQTLEDLAQTLFKRWFVEFEFPNENGEPYKSSGGKMEESELGEIPEGWRIVQLKDIVEIGSSKRIFASEYLQNGIPFYRGKEVTELSNGNNLVPEIFISEQKYNELKNASGVPKNNDILLTSVGTIGNTYLVQKDERFYFKDGNLTWFKSYKTVIDFTFIYIWLKSKYAEIALEGIKIGSTQQAITIDALNTIEIVIPNENNYLKLRDSLKSLIFKQQKNTNEIQTLTQLRDTLLPKLMSGEIRVVEE</sequence>
<dbReference type="Proteomes" id="UP000295221">
    <property type="component" value="Unassembled WGS sequence"/>
</dbReference>
<dbReference type="SUPFAM" id="SSF116734">
    <property type="entry name" value="DNA methylase specificity domain"/>
    <property type="match status" value="2"/>
</dbReference>
<evidence type="ECO:0000256" key="1">
    <source>
        <dbReference type="ARBA" id="ARBA00010923"/>
    </source>
</evidence>
<dbReference type="PANTHER" id="PTHR30408:SF12">
    <property type="entry name" value="TYPE I RESTRICTION ENZYME MJAVIII SPECIFICITY SUBUNIT"/>
    <property type="match status" value="1"/>
</dbReference>